<dbReference type="EMBL" id="CP043026">
    <property type="protein sequence ID" value="QEH61889.1"/>
    <property type="molecule type" value="Genomic_DNA"/>
</dbReference>
<protein>
    <recommendedName>
        <fullName evidence="3">DUF4238 domain-containing protein</fullName>
    </recommendedName>
</protein>
<name>A0A5B9Y5C1_9MOLU</name>
<dbReference type="KEGG" id="schi:SCHIN_v1c06920"/>
<dbReference type="Proteomes" id="UP000323144">
    <property type="component" value="Chromosome"/>
</dbReference>
<evidence type="ECO:0008006" key="3">
    <source>
        <dbReference type="Google" id="ProtNLM"/>
    </source>
</evidence>
<evidence type="ECO:0000313" key="2">
    <source>
        <dbReference type="Proteomes" id="UP000323144"/>
    </source>
</evidence>
<evidence type="ECO:0000313" key="1">
    <source>
        <dbReference type="EMBL" id="QEH61889.1"/>
    </source>
</evidence>
<dbReference type="AlphaFoldDB" id="A0A5B9Y5C1"/>
<proteinExistence type="predicted"/>
<reference evidence="1 2" key="1">
    <citation type="submission" date="2019-08" db="EMBL/GenBank/DDBJ databases">
        <title>Complete genome sequence of Spiroplasma chinense CCH (DSM 19755).</title>
        <authorList>
            <person name="Shen H.-Y."/>
            <person name="Lin Y.-C."/>
            <person name="Chou L."/>
            <person name="Kuo C.-H."/>
        </authorList>
    </citation>
    <scope>NUCLEOTIDE SEQUENCE [LARGE SCALE GENOMIC DNA]</scope>
    <source>
        <strain evidence="1 2">CCH</strain>
    </source>
</reference>
<accession>A0A5B9Y5C1</accession>
<sequence length="356" mass="41872">MFDKAGLNKKKKLKRNLLLPTSFLNKWISVNDEGEECFKYVDFVSDEIVEVKVENDPFLSVLFATDESFDMQRILKQYDQIAKIARAIVDRRVDKEGERTVKMTGKEVLFVKYFYFLVSLLNGDYKYLFDSYGESYRIFDVLNADAPKDVRKGILSIISYTLFEMFDYIFSPRVFESLYEYVENSDVNFNHQEYKRRIIVPAKALDEQNYKFMDVFFHNVVNNTFLKVFTVSPLDREKFLLTNKTIANFIDEKTKINVLSVFVVDPSCAIGLVNLGPGRGEYRPLFKFLSNNRINVSVIPSCLRPEHELEEDGIYLSDEQRFYFKPFELTDNQVKLINDCLTYRDLKTDLDLFTKY</sequence>
<organism evidence="1 2">
    <name type="scientific">Spiroplasma chinense</name>
    <dbReference type="NCBI Taxonomy" id="216932"/>
    <lineage>
        <taxon>Bacteria</taxon>
        <taxon>Bacillati</taxon>
        <taxon>Mycoplasmatota</taxon>
        <taxon>Mollicutes</taxon>
        <taxon>Entomoplasmatales</taxon>
        <taxon>Spiroplasmataceae</taxon>
        <taxon>Spiroplasma</taxon>
    </lineage>
</organism>
<gene>
    <name evidence="1" type="ORF">SCHIN_v1c06920</name>
</gene>
<dbReference type="RefSeq" id="WP_166508267.1">
    <property type="nucleotide sequence ID" value="NZ_CP043026.1"/>
</dbReference>
<keyword evidence="2" id="KW-1185">Reference proteome</keyword>